<keyword evidence="5" id="KW-1185">Reference proteome</keyword>
<dbReference type="EMBL" id="NBSK02000003">
    <property type="protein sequence ID" value="KAJ0218194.1"/>
    <property type="molecule type" value="Genomic_DNA"/>
</dbReference>
<organism evidence="4 5">
    <name type="scientific">Lactuca sativa</name>
    <name type="common">Garden lettuce</name>
    <dbReference type="NCBI Taxonomy" id="4236"/>
    <lineage>
        <taxon>Eukaryota</taxon>
        <taxon>Viridiplantae</taxon>
        <taxon>Streptophyta</taxon>
        <taxon>Embryophyta</taxon>
        <taxon>Tracheophyta</taxon>
        <taxon>Spermatophyta</taxon>
        <taxon>Magnoliopsida</taxon>
        <taxon>eudicotyledons</taxon>
        <taxon>Gunneridae</taxon>
        <taxon>Pentapetalae</taxon>
        <taxon>asterids</taxon>
        <taxon>campanulids</taxon>
        <taxon>Asterales</taxon>
        <taxon>Asteraceae</taxon>
        <taxon>Cichorioideae</taxon>
        <taxon>Cichorieae</taxon>
        <taxon>Lactucinae</taxon>
        <taxon>Lactuca</taxon>
    </lineage>
</organism>
<keyword evidence="3" id="KW-0406">Ion transport</keyword>
<keyword evidence="1" id="KW-0813">Transport</keyword>
<evidence type="ECO:0000313" key="5">
    <source>
        <dbReference type="Proteomes" id="UP000235145"/>
    </source>
</evidence>
<sequence>MDVMRELGSNLGTGVCSKKTFHLLPQADDIVNKSVWCISFNMVIRAMLPESDGATTNELYQLDVVAFCLLSAWVDKLGLSLELGSFMAGVMISTIDFAL</sequence>
<dbReference type="Proteomes" id="UP000235145">
    <property type="component" value="Unassembled WGS sequence"/>
</dbReference>
<keyword evidence="2" id="KW-0050">Antiport</keyword>
<dbReference type="InterPro" id="IPR045158">
    <property type="entry name" value="KEA4/5/6-like"/>
</dbReference>
<evidence type="ECO:0000313" key="4">
    <source>
        <dbReference type="EMBL" id="KAJ0218194.1"/>
    </source>
</evidence>
<accession>A0A9R1XQK5</accession>
<gene>
    <name evidence="4" type="ORF">LSAT_V11C300154390</name>
</gene>
<dbReference type="PANTHER" id="PTHR16254">
    <property type="entry name" value="POTASSIUM/PROTON ANTIPORTER-RELATED"/>
    <property type="match status" value="1"/>
</dbReference>
<comment type="caution">
    <text evidence="4">The sequence shown here is derived from an EMBL/GenBank/DDBJ whole genome shotgun (WGS) entry which is preliminary data.</text>
</comment>
<dbReference type="PANTHER" id="PTHR16254:SF20">
    <property type="entry name" value="K(+) EFFLUX ANTIPORTER 5"/>
    <property type="match status" value="1"/>
</dbReference>
<dbReference type="AlphaFoldDB" id="A0A9R1XQK5"/>
<dbReference type="GO" id="GO:0015386">
    <property type="term" value="F:potassium:proton antiporter activity"/>
    <property type="evidence" value="ECO:0007669"/>
    <property type="project" value="InterPro"/>
</dbReference>
<reference evidence="4 5" key="1">
    <citation type="journal article" date="2017" name="Nat. Commun.">
        <title>Genome assembly with in vitro proximity ligation data and whole-genome triplication in lettuce.</title>
        <authorList>
            <person name="Reyes-Chin-Wo S."/>
            <person name="Wang Z."/>
            <person name="Yang X."/>
            <person name="Kozik A."/>
            <person name="Arikit S."/>
            <person name="Song C."/>
            <person name="Xia L."/>
            <person name="Froenicke L."/>
            <person name="Lavelle D.O."/>
            <person name="Truco M.J."/>
            <person name="Xia R."/>
            <person name="Zhu S."/>
            <person name="Xu C."/>
            <person name="Xu H."/>
            <person name="Xu X."/>
            <person name="Cox K."/>
            <person name="Korf I."/>
            <person name="Meyers B.C."/>
            <person name="Michelmore R.W."/>
        </authorList>
    </citation>
    <scope>NUCLEOTIDE SEQUENCE [LARGE SCALE GENOMIC DNA]</scope>
    <source>
        <strain evidence="5">cv. Salinas</strain>
        <tissue evidence="4">Seedlings</tissue>
    </source>
</reference>
<evidence type="ECO:0000256" key="3">
    <source>
        <dbReference type="ARBA" id="ARBA00023065"/>
    </source>
</evidence>
<evidence type="ECO:0000256" key="1">
    <source>
        <dbReference type="ARBA" id="ARBA00022448"/>
    </source>
</evidence>
<proteinExistence type="predicted"/>
<evidence type="ECO:0000256" key="2">
    <source>
        <dbReference type="ARBA" id="ARBA00022449"/>
    </source>
</evidence>
<protein>
    <submittedName>
        <fullName evidence="4">Uncharacterized protein</fullName>
    </submittedName>
</protein>
<name>A0A9R1XQK5_LACSA</name>